<proteinExistence type="predicted"/>
<accession>A0A5C3PG20</accession>
<dbReference type="Proteomes" id="UP000308197">
    <property type="component" value="Unassembled WGS sequence"/>
</dbReference>
<dbReference type="AlphaFoldDB" id="A0A5C3PG20"/>
<sequence>RPAVTDQFFVRCITNHAPTGHYRDRFRRRHEEPTMCVLHSGAPAYHTREHVLFRCDHYTRRYRYSSVDELLQSLDPFYDILRFLQDNPTALSFEDIPDYP</sequence>
<name>A0A5C3PG20_9APHY</name>
<dbReference type="EMBL" id="ML211166">
    <property type="protein sequence ID" value="TFK87160.1"/>
    <property type="molecule type" value="Genomic_DNA"/>
</dbReference>
<gene>
    <name evidence="1" type="ORF">K466DRAFT_491380</name>
</gene>
<keyword evidence="2" id="KW-1185">Reference proteome</keyword>
<organism evidence="1 2">
    <name type="scientific">Polyporus arcularius HHB13444</name>
    <dbReference type="NCBI Taxonomy" id="1314778"/>
    <lineage>
        <taxon>Eukaryota</taxon>
        <taxon>Fungi</taxon>
        <taxon>Dikarya</taxon>
        <taxon>Basidiomycota</taxon>
        <taxon>Agaricomycotina</taxon>
        <taxon>Agaricomycetes</taxon>
        <taxon>Polyporales</taxon>
        <taxon>Polyporaceae</taxon>
        <taxon>Polyporus</taxon>
    </lineage>
</organism>
<evidence type="ECO:0000313" key="1">
    <source>
        <dbReference type="EMBL" id="TFK87160.1"/>
    </source>
</evidence>
<feature type="non-terminal residue" evidence="1">
    <location>
        <position position="1"/>
    </location>
</feature>
<protein>
    <submittedName>
        <fullName evidence="1">Uncharacterized protein</fullName>
    </submittedName>
</protein>
<evidence type="ECO:0000313" key="2">
    <source>
        <dbReference type="Proteomes" id="UP000308197"/>
    </source>
</evidence>
<dbReference type="InParanoid" id="A0A5C3PG20"/>
<reference evidence="1 2" key="1">
    <citation type="journal article" date="2019" name="Nat. Ecol. Evol.">
        <title>Megaphylogeny resolves global patterns of mushroom evolution.</title>
        <authorList>
            <person name="Varga T."/>
            <person name="Krizsan K."/>
            <person name="Foldi C."/>
            <person name="Dima B."/>
            <person name="Sanchez-Garcia M."/>
            <person name="Sanchez-Ramirez S."/>
            <person name="Szollosi G.J."/>
            <person name="Szarkandi J.G."/>
            <person name="Papp V."/>
            <person name="Albert L."/>
            <person name="Andreopoulos W."/>
            <person name="Angelini C."/>
            <person name="Antonin V."/>
            <person name="Barry K.W."/>
            <person name="Bougher N.L."/>
            <person name="Buchanan P."/>
            <person name="Buyck B."/>
            <person name="Bense V."/>
            <person name="Catcheside P."/>
            <person name="Chovatia M."/>
            <person name="Cooper J."/>
            <person name="Damon W."/>
            <person name="Desjardin D."/>
            <person name="Finy P."/>
            <person name="Geml J."/>
            <person name="Haridas S."/>
            <person name="Hughes K."/>
            <person name="Justo A."/>
            <person name="Karasinski D."/>
            <person name="Kautmanova I."/>
            <person name="Kiss B."/>
            <person name="Kocsube S."/>
            <person name="Kotiranta H."/>
            <person name="LaButti K.M."/>
            <person name="Lechner B.E."/>
            <person name="Liimatainen K."/>
            <person name="Lipzen A."/>
            <person name="Lukacs Z."/>
            <person name="Mihaltcheva S."/>
            <person name="Morgado L.N."/>
            <person name="Niskanen T."/>
            <person name="Noordeloos M.E."/>
            <person name="Ohm R.A."/>
            <person name="Ortiz-Santana B."/>
            <person name="Ovrebo C."/>
            <person name="Racz N."/>
            <person name="Riley R."/>
            <person name="Savchenko A."/>
            <person name="Shiryaev A."/>
            <person name="Soop K."/>
            <person name="Spirin V."/>
            <person name="Szebenyi C."/>
            <person name="Tomsovsky M."/>
            <person name="Tulloss R.E."/>
            <person name="Uehling J."/>
            <person name="Grigoriev I.V."/>
            <person name="Vagvolgyi C."/>
            <person name="Papp T."/>
            <person name="Martin F.M."/>
            <person name="Miettinen O."/>
            <person name="Hibbett D.S."/>
            <person name="Nagy L.G."/>
        </authorList>
    </citation>
    <scope>NUCLEOTIDE SEQUENCE [LARGE SCALE GENOMIC DNA]</scope>
    <source>
        <strain evidence="1 2">HHB13444</strain>
    </source>
</reference>